<dbReference type="PANTHER" id="PTHR37206:SF4">
    <property type="entry name" value="TRANSMEMBRANE PROTEIN"/>
    <property type="match status" value="1"/>
</dbReference>
<dbReference type="EMBL" id="GGEC01018089">
    <property type="protein sequence ID" value="MBW98572.1"/>
    <property type="molecule type" value="Transcribed_RNA"/>
</dbReference>
<organism evidence="3">
    <name type="scientific">Rhizophora mucronata</name>
    <name type="common">Asiatic mangrove</name>
    <dbReference type="NCBI Taxonomy" id="61149"/>
    <lineage>
        <taxon>Eukaryota</taxon>
        <taxon>Viridiplantae</taxon>
        <taxon>Streptophyta</taxon>
        <taxon>Embryophyta</taxon>
        <taxon>Tracheophyta</taxon>
        <taxon>Spermatophyta</taxon>
        <taxon>Magnoliopsida</taxon>
        <taxon>eudicotyledons</taxon>
        <taxon>Gunneridae</taxon>
        <taxon>Pentapetalae</taxon>
        <taxon>rosids</taxon>
        <taxon>fabids</taxon>
        <taxon>Malpighiales</taxon>
        <taxon>Rhizophoraceae</taxon>
        <taxon>Rhizophora</taxon>
    </lineage>
</organism>
<dbReference type="PANTHER" id="PTHR37206">
    <property type="entry name" value="TRANSMEMBRANE PROTEIN"/>
    <property type="match status" value="1"/>
</dbReference>
<feature type="transmembrane region" description="Helical" evidence="2">
    <location>
        <begin position="149"/>
        <end position="166"/>
    </location>
</feature>
<dbReference type="AlphaFoldDB" id="A0A2P2JYM5"/>
<accession>A0A2P2JYM5</accession>
<name>A0A2P2JYM5_RHIMU</name>
<proteinExistence type="predicted"/>
<protein>
    <submittedName>
        <fullName evidence="3">Uncharacterized protein</fullName>
    </submittedName>
</protein>
<keyword evidence="2" id="KW-0812">Transmembrane</keyword>
<sequence length="233" mass="26643">MIMEKNAVVHGEYLTTSFKLPFLDNQPVTMDSSEVAEFLHDWEHIQSPIFHMSPAIHSQELERVEADGGLSVFPPDSHEGLQIPCPPPPPPDSQSPGQPNVEDEEKESSLSDSRSFGKLLRPRFEILRSGVAWIASRICYYAICGHGLWPLASMAAVTAAVFYWRVRRRRYWVREERDSHLELLIRKKDQVHFSESQSTFFFDYLKSCIIIHNSNILVMPNVSRYVSCGIGRP</sequence>
<evidence type="ECO:0000256" key="2">
    <source>
        <dbReference type="SAM" id="Phobius"/>
    </source>
</evidence>
<keyword evidence="2" id="KW-0472">Membrane</keyword>
<feature type="compositionally biased region" description="Pro residues" evidence="1">
    <location>
        <begin position="84"/>
        <end position="93"/>
    </location>
</feature>
<reference evidence="3" key="1">
    <citation type="submission" date="2018-02" db="EMBL/GenBank/DDBJ databases">
        <title>Rhizophora mucronata_Transcriptome.</title>
        <authorList>
            <person name="Meera S.P."/>
            <person name="Sreeshan A."/>
            <person name="Augustine A."/>
        </authorList>
    </citation>
    <scope>NUCLEOTIDE SEQUENCE</scope>
    <source>
        <tissue evidence="3">Leaf</tissue>
    </source>
</reference>
<feature type="region of interest" description="Disordered" evidence="1">
    <location>
        <begin position="77"/>
        <end position="113"/>
    </location>
</feature>
<evidence type="ECO:0000256" key="1">
    <source>
        <dbReference type="SAM" id="MobiDB-lite"/>
    </source>
</evidence>
<keyword evidence="2" id="KW-1133">Transmembrane helix</keyword>
<evidence type="ECO:0000313" key="3">
    <source>
        <dbReference type="EMBL" id="MBW98572.1"/>
    </source>
</evidence>